<dbReference type="EMBL" id="HACG01002764">
    <property type="protein sequence ID" value="CEK49629.1"/>
    <property type="molecule type" value="Transcribed_RNA"/>
</dbReference>
<organism evidence="2">
    <name type="scientific">Arion vulgaris</name>
    <dbReference type="NCBI Taxonomy" id="1028688"/>
    <lineage>
        <taxon>Eukaryota</taxon>
        <taxon>Metazoa</taxon>
        <taxon>Spiralia</taxon>
        <taxon>Lophotrochozoa</taxon>
        <taxon>Mollusca</taxon>
        <taxon>Gastropoda</taxon>
        <taxon>Heterobranchia</taxon>
        <taxon>Euthyneura</taxon>
        <taxon>Panpulmonata</taxon>
        <taxon>Eupulmonata</taxon>
        <taxon>Stylommatophora</taxon>
        <taxon>Helicina</taxon>
        <taxon>Arionoidea</taxon>
        <taxon>Arionidae</taxon>
        <taxon>Arion</taxon>
    </lineage>
</organism>
<sequence length="83" mass="9053">NKESNSIRNLGNTASNKLSNSSRSGNRHKNSKDNVGKTRESNYGANSTHNPLSMDTASINKVKDHVSRTSIYHVQTPNPNSAD</sequence>
<feature type="compositionally biased region" description="Polar residues" evidence="1">
    <location>
        <begin position="68"/>
        <end position="83"/>
    </location>
</feature>
<dbReference type="AlphaFoldDB" id="A0A0B6Y0E2"/>
<feature type="non-terminal residue" evidence="2">
    <location>
        <position position="1"/>
    </location>
</feature>
<proteinExistence type="predicted"/>
<gene>
    <name evidence="2" type="primary">ORF8370</name>
</gene>
<accession>A0A0B6Y0E2</accession>
<feature type="compositionally biased region" description="Polar residues" evidence="1">
    <location>
        <begin position="41"/>
        <end position="59"/>
    </location>
</feature>
<name>A0A0B6Y0E2_9EUPU</name>
<feature type="region of interest" description="Disordered" evidence="1">
    <location>
        <begin position="1"/>
        <end position="83"/>
    </location>
</feature>
<feature type="compositionally biased region" description="Basic and acidic residues" evidence="1">
    <location>
        <begin position="31"/>
        <end position="40"/>
    </location>
</feature>
<evidence type="ECO:0000313" key="2">
    <source>
        <dbReference type="EMBL" id="CEK49629.1"/>
    </source>
</evidence>
<protein>
    <submittedName>
        <fullName evidence="2">Uncharacterized protein</fullName>
    </submittedName>
</protein>
<reference evidence="2" key="1">
    <citation type="submission" date="2014-12" db="EMBL/GenBank/DDBJ databases">
        <title>Insight into the proteome of Arion vulgaris.</title>
        <authorList>
            <person name="Aradska J."/>
            <person name="Bulat T."/>
            <person name="Smidak R."/>
            <person name="Sarate P."/>
            <person name="Gangsoo J."/>
            <person name="Sialana F."/>
            <person name="Bilban M."/>
            <person name="Lubec G."/>
        </authorList>
    </citation>
    <scope>NUCLEOTIDE SEQUENCE</scope>
    <source>
        <tissue evidence="2">Skin</tissue>
    </source>
</reference>
<feature type="compositionally biased region" description="Polar residues" evidence="1">
    <location>
        <begin position="1"/>
        <end position="24"/>
    </location>
</feature>
<evidence type="ECO:0000256" key="1">
    <source>
        <dbReference type="SAM" id="MobiDB-lite"/>
    </source>
</evidence>
<feature type="non-terminal residue" evidence="2">
    <location>
        <position position="83"/>
    </location>
</feature>